<dbReference type="SUPFAM" id="SSF52922">
    <property type="entry name" value="TK C-terminal domain-like"/>
    <property type="match status" value="1"/>
</dbReference>
<accession>A0ABD3PYC9</accession>
<dbReference type="SMART" id="SM00861">
    <property type="entry name" value="Transket_pyr"/>
    <property type="match status" value="1"/>
</dbReference>
<dbReference type="InterPro" id="IPR009014">
    <property type="entry name" value="Transketo_C/PFOR_II"/>
</dbReference>
<comment type="caution">
    <text evidence="6">The sequence shown here is derived from an EMBL/GenBank/DDBJ whole genome shotgun (WGS) entry which is preliminary data.</text>
</comment>
<dbReference type="PANTHER" id="PTHR42980:SF1">
    <property type="entry name" value="2-OXOISOVALERATE DEHYDROGENASE SUBUNIT BETA, MITOCHONDRIAL"/>
    <property type="match status" value="1"/>
</dbReference>
<dbReference type="FunFam" id="3.40.50.920:FF:000001">
    <property type="entry name" value="Pyruvate dehydrogenase E1 beta subunit"/>
    <property type="match status" value="1"/>
</dbReference>
<sequence length="397" mass="43402">MLLSKVPLHSRRIAANQIRSNARTSSTLLEPTAYSSSNPEPPYATLGSTTKLNLFSAVNSALKTALETDPTAILFGEDIAFGGVFRCSQGLRDEFGEGRVFNTPLSENGIAGMAVGYASAGGTAIGEIQFGDYIFPAMDQIVNEMAKFRFRSGNQWNCGGVTLRAPCGAVGHGGLYHSQSPEAYLAHTPGLVVVMPRGPRCAKGLLLSSIRSKDPVVFLEPKVTFTNVSIWLRLSYSHLRCFIFQILYRSAVEEVPDADYEIPLGKAEVMREGTDVTIVGWGAQLRTLETACDLAAKEGISCELIDLRTILPWDSKTILESVMKTGKLIVSHEAPITCGFGAEIVATMQQECFFCLEAPIQRVCGYDTPFGLVYEKYYLPDEKKNLDAIRKVMELSR</sequence>
<comment type="cofactor">
    <cofactor evidence="1">
        <name>thiamine diphosphate</name>
        <dbReference type="ChEBI" id="CHEBI:58937"/>
    </cofactor>
</comment>
<dbReference type="SUPFAM" id="SSF52518">
    <property type="entry name" value="Thiamin diphosphate-binding fold (THDP-binding)"/>
    <property type="match status" value="1"/>
</dbReference>
<feature type="domain" description="Transketolase-like pyrimidine-binding" evidence="5">
    <location>
        <begin position="52"/>
        <end position="226"/>
    </location>
</feature>
<protein>
    <recommendedName>
        <fullName evidence="2">3-methyl-2-oxobutanoate dehydrogenase (2-methylpropanoyl-transferring)</fullName>
        <ecNumber evidence="2">1.2.4.4</ecNumber>
    </recommendedName>
</protein>
<evidence type="ECO:0000256" key="2">
    <source>
        <dbReference type="ARBA" id="ARBA00012277"/>
    </source>
</evidence>
<dbReference type="Pfam" id="PF02780">
    <property type="entry name" value="Transketolase_C"/>
    <property type="match status" value="1"/>
</dbReference>
<comment type="catalytic activity">
    <reaction evidence="4">
        <text>N(6)-[(R)-lipoyl]-L-lysyl-[protein] + 3-methyl-2-oxobutanoate + H(+) = N(6)-[(R)-S(8)-2-methylpropanoyldihydrolipoyl]-L-lysyl-[protein] + CO2</text>
        <dbReference type="Rhea" id="RHEA:13457"/>
        <dbReference type="Rhea" id="RHEA-COMP:10474"/>
        <dbReference type="Rhea" id="RHEA-COMP:10497"/>
        <dbReference type="ChEBI" id="CHEBI:11851"/>
        <dbReference type="ChEBI" id="CHEBI:15378"/>
        <dbReference type="ChEBI" id="CHEBI:16526"/>
        <dbReference type="ChEBI" id="CHEBI:83099"/>
        <dbReference type="ChEBI" id="CHEBI:83142"/>
        <dbReference type="EC" id="1.2.4.4"/>
    </reaction>
    <physiologicalReaction direction="left-to-right" evidence="4">
        <dbReference type="Rhea" id="RHEA:13458"/>
    </physiologicalReaction>
</comment>
<keyword evidence="7" id="KW-1185">Reference proteome</keyword>
<reference evidence="6 7" key="1">
    <citation type="submission" date="2024-10" db="EMBL/GenBank/DDBJ databases">
        <title>Updated reference genomes for cyclostephanoid diatoms.</title>
        <authorList>
            <person name="Roberts W.R."/>
            <person name="Alverson A.J."/>
        </authorList>
    </citation>
    <scope>NUCLEOTIDE SEQUENCE [LARGE SCALE GENOMIC DNA]</scope>
    <source>
        <strain evidence="6 7">AJA010-31</strain>
    </source>
</reference>
<dbReference type="Proteomes" id="UP001530400">
    <property type="component" value="Unassembled WGS sequence"/>
</dbReference>
<proteinExistence type="predicted"/>
<dbReference type="EMBL" id="JALLPJ020000431">
    <property type="protein sequence ID" value="KAL3792361.1"/>
    <property type="molecule type" value="Genomic_DNA"/>
</dbReference>
<dbReference type="Pfam" id="PF02779">
    <property type="entry name" value="Transket_pyr"/>
    <property type="match status" value="1"/>
</dbReference>
<dbReference type="Gene3D" id="3.40.50.970">
    <property type="match status" value="1"/>
</dbReference>
<dbReference type="PANTHER" id="PTHR42980">
    <property type="entry name" value="2-OXOISOVALERATE DEHYDROGENASE SUBUNIT BETA-RELATED"/>
    <property type="match status" value="1"/>
</dbReference>
<gene>
    <name evidence="6" type="ORF">ACHAWO_000911</name>
</gene>
<evidence type="ECO:0000256" key="3">
    <source>
        <dbReference type="ARBA" id="ARBA00023002"/>
    </source>
</evidence>
<dbReference type="InterPro" id="IPR029061">
    <property type="entry name" value="THDP-binding"/>
</dbReference>
<dbReference type="FunFam" id="3.40.50.970:FF:000001">
    <property type="entry name" value="Pyruvate dehydrogenase E1 beta subunit"/>
    <property type="match status" value="1"/>
</dbReference>
<dbReference type="CDD" id="cd07036">
    <property type="entry name" value="TPP_PYR_E1-PDHc-beta_like"/>
    <property type="match status" value="1"/>
</dbReference>
<evidence type="ECO:0000256" key="4">
    <source>
        <dbReference type="ARBA" id="ARBA00051764"/>
    </source>
</evidence>
<dbReference type="AlphaFoldDB" id="A0ABD3PYC9"/>
<dbReference type="InterPro" id="IPR033248">
    <property type="entry name" value="Transketolase_C"/>
</dbReference>
<name>A0ABD3PYC9_9STRA</name>
<dbReference type="InterPro" id="IPR005475">
    <property type="entry name" value="Transketolase-like_Pyr-bd"/>
</dbReference>
<evidence type="ECO:0000313" key="6">
    <source>
        <dbReference type="EMBL" id="KAL3792361.1"/>
    </source>
</evidence>
<dbReference type="Gene3D" id="3.40.50.920">
    <property type="match status" value="1"/>
</dbReference>
<organism evidence="6 7">
    <name type="scientific">Cyclotella atomus</name>
    <dbReference type="NCBI Taxonomy" id="382360"/>
    <lineage>
        <taxon>Eukaryota</taxon>
        <taxon>Sar</taxon>
        <taxon>Stramenopiles</taxon>
        <taxon>Ochrophyta</taxon>
        <taxon>Bacillariophyta</taxon>
        <taxon>Coscinodiscophyceae</taxon>
        <taxon>Thalassiosirophycidae</taxon>
        <taxon>Stephanodiscales</taxon>
        <taxon>Stephanodiscaceae</taxon>
        <taxon>Cyclotella</taxon>
    </lineage>
</organism>
<evidence type="ECO:0000259" key="5">
    <source>
        <dbReference type="SMART" id="SM00861"/>
    </source>
</evidence>
<keyword evidence="3" id="KW-0560">Oxidoreductase</keyword>
<dbReference type="GO" id="GO:0003863">
    <property type="term" value="F:branched-chain 2-oxo acid dehydrogenase activity"/>
    <property type="evidence" value="ECO:0007669"/>
    <property type="project" value="UniProtKB-EC"/>
</dbReference>
<evidence type="ECO:0000256" key="1">
    <source>
        <dbReference type="ARBA" id="ARBA00001964"/>
    </source>
</evidence>
<evidence type="ECO:0000313" key="7">
    <source>
        <dbReference type="Proteomes" id="UP001530400"/>
    </source>
</evidence>
<dbReference type="EC" id="1.2.4.4" evidence="2"/>